<dbReference type="InterPro" id="IPR015220">
    <property type="entry name" value="Glucodextranase_N"/>
</dbReference>
<dbReference type="GO" id="GO:0005975">
    <property type="term" value="P:carbohydrate metabolic process"/>
    <property type="evidence" value="ECO:0007669"/>
    <property type="project" value="InterPro"/>
</dbReference>
<dbReference type="InterPro" id="IPR014718">
    <property type="entry name" value="GH-type_carb-bd"/>
</dbReference>
<gene>
    <name evidence="2" type="ORF">B2A_13989</name>
</gene>
<dbReference type="GO" id="GO:0003824">
    <property type="term" value="F:catalytic activity"/>
    <property type="evidence" value="ECO:0007669"/>
    <property type="project" value="InterPro"/>
</dbReference>
<dbReference type="AlphaFoldDB" id="T0YG31"/>
<evidence type="ECO:0000259" key="1">
    <source>
        <dbReference type="Pfam" id="PF09137"/>
    </source>
</evidence>
<feature type="domain" description="Glucodextranase N-terminal" evidence="1">
    <location>
        <begin position="1"/>
        <end position="155"/>
    </location>
</feature>
<protein>
    <submittedName>
        <fullName evidence="2">Glucan 1,4-alpha-glucosidase</fullName>
    </submittedName>
</protein>
<dbReference type="SUPFAM" id="SSF74650">
    <property type="entry name" value="Galactose mutarotase-like"/>
    <property type="match status" value="1"/>
</dbReference>
<reference evidence="2" key="2">
    <citation type="journal article" date="2014" name="ISME J.">
        <title>Microbial stratification in low pH oxic and suboxic macroscopic growths along an acid mine drainage.</title>
        <authorList>
            <person name="Mendez-Garcia C."/>
            <person name="Mesa V."/>
            <person name="Sprenger R.R."/>
            <person name="Richter M."/>
            <person name="Diez M.S."/>
            <person name="Solano J."/>
            <person name="Bargiela R."/>
            <person name="Golyshina O.V."/>
            <person name="Manteca A."/>
            <person name="Ramos J.L."/>
            <person name="Gallego J.R."/>
            <person name="Llorente I."/>
            <person name="Martins Dos Santos V.A."/>
            <person name="Jensen O.N."/>
            <person name="Pelaez A.I."/>
            <person name="Sanchez J."/>
            <person name="Ferrer M."/>
        </authorList>
    </citation>
    <scope>NUCLEOTIDE SEQUENCE</scope>
</reference>
<dbReference type="GO" id="GO:0030246">
    <property type="term" value="F:carbohydrate binding"/>
    <property type="evidence" value="ECO:0007669"/>
    <property type="project" value="InterPro"/>
</dbReference>
<evidence type="ECO:0000313" key="2">
    <source>
        <dbReference type="EMBL" id="EQD30797.1"/>
    </source>
</evidence>
<accession>T0YG31</accession>
<feature type="non-terminal residue" evidence="2">
    <location>
        <position position="162"/>
    </location>
</feature>
<proteinExistence type="predicted"/>
<name>T0YG31_9ZZZZ</name>
<comment type="caution">
    <text evidence="2">The sequence shown here is derived from an EMBL/GenBank/DDBJ whole genome shotgun (WGS) entry which is preliminary data.</text>
</comment>
<dbReference type="EMBL" id="AUZZ01010142">
    <property type="protein sequence ID" value="EQD30797.1"/>
    <property type="molecule type" value="Genomic_DNA"/>
</dbReference>
<dbReference type="InterPro" id="IPR011013">
    <property type="entry name" value="Gal_mutarotase_sf_dom"/>
</dbReference>
<reference evidence="2" key="1">
    <citation type="submission" date="2013-08" db="EMBL/GenBank/DDBJ databases">
        <authorList>
            <person name="Mendez C."/>
            <person name="Richter M."/>
            <person name="Ferrer M."/>
            <person name="Sanchez J."/>
        </authorList>
    </citation>
    <scope>NUCLEOTIDE SEQUENCE</scope>
</reference>
<dbReference type="Gene3D" id="2.70.98.10">
    <property type="match status" value="1"/>
</dbReference>
<dbReference type="Pfam" id="PF09137">
    <property type="entry name" value="Glucodextran_N"/>
    <property type="match status" value="1"/>
</dbReference>
<organism evidence="2">
    <name type="scientific">mine drainage metagenome</name>
    <dbReference type="NCBI Taxonomy" id="410659"/>
    <lineage>
        <taxon>unclassified sequences</taxon>
        <taxon>metagenomes</taxon>
        <taxon>ecological metagenomes</taxon>
    </lineage>
</organism>
<feature type="non-terminal residue" evidence="2">
    <location>
        <position position="1"/>
    </location>
</feature>
<sequence>SSAKDVVGCSLGRSRLWFTVGGGIVNEVYYPRVDIPQIRDLGFIVADGRGFWAEVKRLGKPTITLAGPGIPAVHVVHHHERFDLTLRIVPCAERDVLLVEVELTGEEGLRPYALLAPHLGGTGHDNRVSVADHRGHRLLLGEQGPFALALGAVDPDQHDAWG</sequence>